<feature type="domain" description="ABC transmembrane type-1" evidence="9">
    <location>
        <begin position="119"/>
        <end position="312"/>
    </location>
</feature>
<dbReference type="Pfam" id="PF00528">
    <property type="entry name" value="BPD_transp_1"/>
    <property type="match status" value="1"/>
</dbReference>
<dbReference type="InterPro" id="IPR035906">
    <property type="entry name" value="MetI-like_sf"/>
</dbReference>
<feature type="transmembrane region" description="Helical" evidence="7">
    <location>
        <begin position="156"/>
        <end position="176"/>
    </location>
</feature>
<evidence type="ECO:0000256" key="4">
    <source>
        <dbReference type="ARBA" id="ARBA00022692"/>
    </source>
</evidence>
<evidence type="ECO:0000256" key="7">
    <source>
        <dbReference type="RuleBase" id="RU363032"/>
    </source>
</evidence>
<dbReference type="GO" id="GO:0005886">
    <property type="term" value="C:plasma membrane"/>
    <property type="evidence" value="ECO:0007669"/>
    <property type="project" value="UniProtKB-SubCell"/>
</dbReference>
<evidence type="ECO:0000256" key="1">
    <source>
        <dbReference type="ARBA" id="ARBA00004651"/>
    </source>
</evidence>
<feature type="region of interest" description="Disordered" evidence="8">
    <location>
        <begin position="1"/>
        <end position="57"/>
    </location>
</feature>
<dbReference type="CDD" id="cd06261">
    <property type="entry name" value="TM_PBP2"/>
    <property type="match status" value="1"/>
</dbReference>
<organism evidence="10 11">
    <name type="scientific">Planotetraspora thailandica</name>
    <dbReference type="NCBI Taxonomy" id="487172"/>
    <lineage>
        <taxon>Bacteria</taxon>
        <taxon>Bacillati</taxon>
        <taxon>Actinomycetota</taxon>
        <taxon>Actinomycetes</taxon>
        <taxon>Streptosporangiales</taxon>
        <taxon>Streptosporangiaceae</taxon>
        <taxon>Planotetraspora</taxon>
    </lineage>
</organism>
<evidence type="ECO:0000313" key="10">
    <source>
        <dbReference type="EMBL" id="GII51807.1"/>
    </source>
</evidence>
<evidence type="ECO:0000256" key="5">
    <source>
        <dbReference type="ARBA" id="ARBA00022989"/>
    </source>
</evidence>
<dbReference type="SUPFAM" id="SSF161098">
    <property type="entry name" value="MetI-like"/>
    <property type="match status" value="1"/>
</dbReference>
<comment type="subcellular location">
    <subcellularLocation>
        <location evidence="1 7">Cell membrane</location>
        <topology evidence="1 7">Multi-pass membrane protein</topology>
    </subcellularLocation>
</comment>
<gene>
    <name evidence="10" type="ORF">Pth03_01960</name>
</gene>
<proteinExistence type="inferred from homology"/>
<keyword evidence="3" id="KW-1003">Cell membrane</keyword>
<evidence type="ECO:0000256" key="2">
    <source>
        <dbReference type="ARBA" id="ARBA00022448"/>
    </source>
</evidence>
<accession>A0A8J3UXS3</accession>
<evidence type="ECO:0000259" key="9">
    <source>
        <dbReference type="PROSITE" id="PS50928"/>
    </source>
</evidence>
<keyword evidence="6 7" id="KW-0472">Membrane</keyword>
<evidence type="ECO:0000256" key="8">
    <source>
        <dbReference type="SAM" id="MobiDB-lite"/>
    </source>
</evidence>
<feature type="transmembrane region" description="Helical" evidence="7">
    <location>
        <begin position="244"/>
        <end position="265"/>
    </location>
</feature>
<feature type="transmembrane region" description="Helical" evidence="7">
    <location>
        <begin position="188"/>
        <end position="207"/>
    </location>
</feature>
<dbReference type="Proteomes" id="UP000605992">
    <property type="component" value="Unassembled WGS sequence"/>
</dbReference>
<dbReference type="RefSeq" id="WP_239118673.1">
    <property type="nucleotide sequence ID" value="NZ_BOOR01000004.1"/>
</dbReference>
<dbReference type="Gene3D" id="1.10.3720.10">
    <property type="entry name" value="MetI-like"/>
    <property type="match status" value="1"/>
</dbReference>
<evidence type="ECO:0000256" key="6">
    <source>
        <dbReference type="ARBA" id="ARBA00023136"/>
    </source>
</evidence>
<keyword evidence="4 7" id="KW-0812">Transmembrane</keyword>
<dbReference type="PANTHER" id="PTHR32243">
    <property type="entry name" value="MALTOSE TRANSPORT SYSTEM PERMEASE-RELATED"/>
    <property type="match status" value="1"/>
</dbReference>
<dbReference type="PROSITE" id="PS50928">
    <property type="entry name" value="ABC_TM1"/>
    <property type="match status" value="1"/>
</dbReference>
<feature type="transmembrane region" description="Helical" evidence="7">
    <location>
        <begin position="59"/>
        <end position="82"/>
    </location>
</feature>
<feature type="transmembrane region" description="Helical" evidence="7">
    <location>
        <begin position="293"/>
        <end position="312"/>
    </location>
</feature>
<dbReference type="EMBL" id="BOOR01000004">
    <property type="protein sequence ID" value="GII51807.1"/>
    <property type="molecule type" value="Genomic_DNA"/>
</dbReference>
<comment type="caution">
    <text evidence="10">The sequence shown here is derived from an EMBL/GenBank/DDBJ whole genome shotgun (WGS) entry which is preliminary data.</text>
</comment>
<keyword evidence="5 7" id="KW-1133">Transmembrane helix</keyword>
<sequence length="326" mass="35586">MTREEPDQHHPPPRSEGRGRFWTEERPQRGTSEDATREDAASRRPEPRERSERNQTRHALATIGRATFLAVVLGFFSLPLLWLASAPFDAHPSITTSVPEFTLANFRSLLDNPYALSSLGNSVIQAGGSAALVVVLAALAAYALSRVRVPGRDALLYLLLLLSSVVTGTAAMVPLFELATRLNLIDTHLGVVLTLSGGLLPAAIFILKDFMDGTPASYEESARVFGASPLQILRHIVIPLVRPGLATIAVWAVANVWGSFLQPFILLRDPGKSPGAVILYTLYTEGGAPRLDLISTFSLLYSLPVVVMYVFVSRRYGFRFHGGIKR</sequence>
<comment type="similarity">
    <text evidence="7">Belongs to the binding-protein-dependent transport system permease family.</text>
</comment>
<keyword evidence="2 7" id="KW-0813">Transport</keyword>
<evidence type="ECO:0000256" key="3">
    <source>
        <dbReference type="ARBA" id="ARBA00022475"/>
    </source>
</evidence>
<dbReference type="InterPro" id="IPR050901">
    <property type="entry name" value="BP-dep_ABC_trans_perm"/>
</dbReference>
<feature type="transmembrane region" description="Helical" evidence="7">
    <location>
        <begin position="123"/>
        <end position="144"/>
    </location>
</feature>
<feature type="compositionally biased region" description="Basic and acidic residues" evidence="8">
    <location>
        <begin position="1"/>
        <end position="55"/>
    </location>
</feature>
<dbReference type="AlphaFoldDB" id="A0A8J3UXS3"/>
<name>A0A8J3UXS3_9ACTN</name>
<dbReference type="InterPro" id="IPR000515">
    <property type="entry name" value="MetI-like"/>
</dbReference>
<evidence type="ECO:0000313" key="11">
    <source>
        <dbReference type="Proteomes" id="UP000605992"/>
    </source>
</evidence>
<reference evidence="10" key="1">
    <citation type="submission" date="2021-01" db="EMBL/GenBank/DDBJ databases">
        <title>Whole genome shotgun sequence of Planotetraspora thailandica NBRC 104271.</title>
        <authorList>
            <person name="Komaki H."/>
            <person name="Tamura T."/>
        </authorList>
    </citation>
    <scope>NUCLEOTIDE SEQUENCE</scope>
    <source>
        <strain evidence="10">NBRC 104271</strain>
    </source>
</reference>
<dbReference type="PANTHER" id="PTHR32243:SF18">
    <property type="entry name" value="INNER MEMBRANE ABC TRANSPORTER PERMEASE PROTEIN YCJP"/>
    <property type="match status" value="1"/>
</dbReference>
<protein>
    <submittedName>
        <fullName evidence="10">ABC transporter permease</fullName>
    </submittedName>
</protein>
<dbReference type="GO" id="GO:0055085">
    <property type="term" value="P:transmembrane transport"/>
    <property type="evidence" value="ECO:0007669"/>
    <property type="project" value="InterPro"/>
</dbReference>
<keyword evidence="11" id="KW-1185">Reference proteome</keyword>